<feature type="domain" description="Helicase ATP-binding" evidence="4">
    <location>
        <begin position="572"/>
        <end position="764"/>
    </location>
</feature>
<feature type="region of interest" description="Disordered" evidence="3">
    <location>
        <begin position="1"/>
        <end position="128"/>
    </location>
</feature>
<feature type="region of interest" description="Disordered" evidence="3">
    <location>
        <begin position="1493"/>
        <end position="1520"/>
    </location>
</feature>
<reference evidence="6 7" key="1">
    <citation type="submission" date="2024-01" db="EMBL/GenBank/DDBJ databases">
        <title>Genome assemblies of Stephania.</title>
        <authorList>
            <person name="Yang L."/>
        </authorList>
    </citation>
    <scope>NUCLEOTIDE SEQUENCE [LARGE SCALE GENOMIC DNA]</scope>
    <source>
        <strain evidence="6">QJT</strain>
        <tissue evidence="6">Leaf</tissue>
    </source>
</reference>
<dbReference type="PROSITE" id="PS51192">
    <property type="entry name" value="HELICASE_ATP_BIND_1"/>
    <property type="match status" value="1"/>
</dbReference>
<feature type="compositionally biased region" description="Polar residues" evidence="3">
    <location>
        <begin position="214"/>
        <end position="224"/>
    </location>
</feature>
<dbReference type="FunFam" id="1.20.1060.10:FF:000003">
    <property type="entry name" value="Helicase and polymerase-containing protein TEBICHI"/>
    <property type="match status" value="1"/>
</dbReference>
<dbReference type="Gene3D" id="1.10.3380.20">
    <property type="match status" value="1"/>
</dbReference>
<dbReference type="EMBL" id="JBBNAE010000008">
    <property type="protein sequence ID" value="KAK9102648.1"/>
    <property type="molecule type" value="Genomic_DNA"/>
</dbReference>
<dbReference type="InterPro" id="IPR001098">
    <property type="entry name" value="DNA-dir_DNA_pol_A_palm_dom"/>
</dbReference>
<dbReference type="FunFam" id="1.10.150.20:FF:000002">
    <property type="entry name" value="DNA polymerase I"/>
    <property type="match status" value="1"/>
</dbReference>
<evidence type="ECO:0000256" key="1">
    <source>
        <dbReference type="ARBA" id="ARBA00022741"/>
    </source>
</evidence>
<dbReference type="InterPro" id="IPR057220">
    <property type="entry name" value="DUF7898"/>
</dbReference>
<dbReference type="Pfam" id="PF00271">
    <property type="entry name" value="Helicase_C"/>
    <property type="match status" value="1"/>
</dbReference>
<accession>A0AAP0F4Z0</accession>
<dbReference type="Gene3D" id="1.10.150.20">
    <property type="entry name" value="5' to 3' exonuclease, C-terminal subdomain"/>
    <property type="match status" value="1"/>
</dbReference>
<evidence type="ECO:0000256" key="3">
    <source>
        <dbReference type="SAM" id="MobiDB-lite"/>
    </source>
</evidence>
<dbReference type="Pfam" id="PF20470">
    <property type="entry name" value="HTH_61"/>
    <property type="match status" value="1"/>
</dbReference>
<dbReference type="PANTHER" id="PTHR10133:SF62">
    <property type="entry name" value="DNA POLYMERASE THETA"/>
    <property type="match status" value="1"/>
</dbReference>
<dbReference type="FunFam" id="3.40.50.300:FF:000968">
    <property type="entry name" value="Helicase and polymerase-containing protein TEBICHI"/>
    <property type="match status" value="1"/>
</dbReference>
<evidence type="ECO:0008006" key="8">
    <source>
        <dbReference type="Google" id="ProtNLM"/>
    </source>
</evidence>
<dbReference type="FunFam" id="1.10.3380.20:FF:000003">
    <property type="entry name" value="Helicase and polymerase-containing protein TEBICHI"/>
    <property type="match status" value="1"/>
</dbReference>
<evidence type="ECO:0000259" key="5">
    <source>
        <dbReference type="PROSITE" id="PS51194"/>
    </source>
</evidence>
<dbReference type="SMART" id="SM00490">
    <property type="entry name" value="HELICc"/>
    <property type="match status" value="1"/>
</dbReference>
<sequence length="2288" mass="251414">MASGSPRTRIDQFYAARKRKTASPGRKLEKVDKGSIVAVGGSPSAKGTLDNYLVNSSHEDSCRESGLLSRQDRIKRNLALETSSTSESENKNESSGAQEPEQAGESLGEAYEGASLPSSAMVDLANEAPTQDVVPSAVGMDDPERKKFAADFLSLYCGELRPSVSLPSEQKLSGQKRNASPSSSCVEGEIDKKKKRNLVDNKLPLGSVVPCSNAESLENATPKSSAKPREENLSDPVGLDGASGETKSHARLRRCNNSATSNFDNGGCHTPCSSIIKVATHKTPQSARGSSMFSPGEAFWDEAIQLADGLFAPIDKFSGNAVKELGVVKVQCEQKNSCILESGTSENELKRIVDEDGSGVKHTELKASLGSLERHENRGVDSLPVSSDKEVSPLPVRHFDFLSEEKRSGKKNFRQCSTIDERNSKQGCQQFDGNVETHKAPQAADIELCYIPEGKLGSPVLASSNKDGVVFSSDDGGETHLQELGSSSVMAEKTGVSSYRCNDTNTLNMPEKDIRSPLVTERTVDGVSTPSSSLMLSESLELASWLPSEICSIYMKRGISKLYPWQVSCLRVDGVLEKRNLVYCASTSAGKSFVAEILMLRRVLSIGKIAILVLPYVSICAEKAEHLERLLQPLGKDVRSFYGNQGGGTLPKDTSVAVCTIEKANFLVNRLLEEGRLSEVGIIVIDELHMVGDQHRGYLLELMLTKLRYASGEGNIETSSEEGSGASSGKVDPCHGLQIVGMSATMPNVSAVADWLQAALYQTDFRPVPLEEFIKIGNSIYNKNMELVRTLPKMADLGGKDPDHIIELCNEVVQEGHSVLLFCSSRKGCESTARHVAKFIKRFSVSSRYENEEFGDIFSAIDALQRCPVGLDPTLQETLPAGVAYHHAGLTVEEREIIETCYRKGLVRVLIATSTLAAGVNLPARRVIFRQPRIGRDFIDGTRYKQMAGRAGRTGIDTKGESVLVCRAEEVKKVASVINDSCAPLQSCLSEDKNGMTHAILEVVAGGLVQTAGDIHRYVRCTLLNSTKPFQDVVKSAQDSLRWLCQKKFLDWNEETKLYGATPLGRAAFGSSLNPEESLVMLRQFVVLDDLSRAREGFVLASDLHLVYLVTPINVDVEPDWELYYERFMELSTLEQSVGNRVGVDEPFLMRMAHGAPVHVSTKSREIKKGHHQKLQSLNLNRNTIHSDDQTLRICKRFYVALILSRLVQEVPVTDVCDAFKVARGMVQALQENAGRFASMVSLFCERLGWHDVEGLVAKFQNRVSFGVRAEIAELTTIPYVKGSRARALYKAGFRTHLAIAEVSTSELAKALFESSSWHENGSAQRHMQLGIAKKIKNGARKIVLEKAEEARIAAFSTFKSLGIVPQSLPPLVLSDVRNPHLQDGTIVSSGEKTVSSIVGEELMNSVEDKLAEYENGNSCRVEPQVDDGKATKMSDFGSGTSGKTNSVVALQCVNGTEYIEPLCEAGNSGDCQAENSGSGKAGNSGILSHSVSGTADNCKETDGNIDQKSLQGNPSRESEYLNNNCNTYDRGPVNANKLNSIIPFEIHGIAICWENSPVYYVNLAKDLVFSGQLNIDVKHRGLSASSVDVGSDIIMSKDVLLLAKDRWNKIANIMTRGKVRKFSWNLKLQIQVFKKPGVSIRKFGGLSIVEKNAEIELVDNSHFLLPPIHVQNGCDMCIIAWLLWPDEERSSNPNIEKEVRKRLSSDVAAAANQSGRWRNQIRRAAHDGCCRRVAQTRALGSVLWKLVASEKLDQALVSIENPLVNVLADMELWGIGVDMEGCLQARHAVWKKLKDLEKEAHQLAGMTFSLSSSADIADVLYRQLKLPVPEVSTKGKQHPSTDKHSLDLLRHQHPIVSVIKEYRSLAKLSNCTLGSMCSLAKICMRSQKYKLHGHWLQTSTATGRLSMEEPNLQCVEHTITFKVNHTDKSESVEHQIINARDFFIPTQDNWLLLTADYSQIELRLMAHFSKDPSLVRILAEPNGDVFTMIAARWTGQLQSTVTSHERDQMKRLVYGILYGMGPSTLAQQLDCSIDEASDKIKSFKSTFPGVASWLKEAVELCRQKGYIETLMGRKRFLSKIKFGNSEEKGKARRQAVNSICQGSAADIIKIAMINIHSVIDEGQRQPNSSVLSARFSMLKGHFRLLLQVHDELVLEVDPSVTREAASLLQYSMENAVSLCVPLPVKLNVGRTWGSLEPYIVEQCFFPYIEVYTELSGAVHQFSVPVVPSVVKLIGIGLLPGSLAFRPTLGILLYGVLSNVLPSVYIYTSFSNIARYTSLLPDLHILTD</sequence>
<dbReference type="SUPFAM" id="SSF158702">
    <property type="entry name" value="Sec63 N-terminal domain-like"/>
    <property type="match status" value="1"/>
</dbReference>
<dbReference type="GO" id="GO:0005524">
    <property type="term" value="F:ATP binding"/>
    <property type="evidence" value="ECO:0007669"/>
    <property type="project" value="UniProtKB-KW"/>
</dbReference>
<evidence type="ECO:0000313" key="6">
    <source>
        <dbReference type="EMBL" id="KAK9102648.1"/>
    </source>
</evidence>
<dbReference type="PROSITE" id="PS51194">
    <property type="entry name" value="HELICASE_CTER"/>
    <property type="match status" value="1"/>
</dbReference>
<dbReference type="Pfam" id="PF00476">
    <property type="entry name" value="DNA_pol_A"/>
    <property type="match status" value="1"/>
</dbReference>
<dbReference type="GO" id="GO:0003677">
    <property type="term" value="F:DNA binding"/>
    <property type="evidence" value="ECO:0007669"/>
    <property type="project" value="InterPro"/>
</dbReference>
<dbReference type="Proteomes" id="UP001417504">
    <property type="component" value="Unassembled WGS sequence"/>
</dbReference>
<feature type="region of interest" description="Disordered" evidence="3">
    <location>
        <begin position="214"/>
        <end position="250"/>
    </location>
</feature>
<keyword evidence="2" id="KW-0067">ATP-binding</keyword>
<protein>
    <recommendedName>
        <fullName evidence="8">Helicase and polymerase-containing protein TEBICHI</fullName>
    </recommendedName>
</protein>
<dbReference type="Gene3D" id="1.20.1060.10">
    <property type="entry name" value="Taq DNA Polymerase, Chain T, domain 4"/>
    <property type="match status" value="1"/>
</dbReference>
<comment type="caution">
    <text evidence="6">The sequence shown here is derived from an EMBL/GenBank/DDBJ whole genome shotgun (WGS) entry which is preliminary data.</text>
</comment>
<feature type="region of interest" description="Disordered" evidence="3">
    <location>
        <begin position="368"/>
        <end position="389"/>
    </location>
</feature>
<dbReference type="Gene3D" id="3.30.420.10">
    <property type="entry name" value="Ribonuclease H-like superfamily/Ribonuclease H"/>
    <property type="match status" value="1"/>
</dbReference>
<dbReference type="SUPFAM" id="SSF56672">
    <property type="entry name" value="DNA/RNA polymerases"/>
    <property type="match status" value="1"/>
</dbReference>
<dbReference type="Pfam" id="PF00270">
    <property type="entry name" value="DEAD"/>
    <property type="match status" value="1"/>
</dbReference>
<dbReference type="GO" id="GO:0006261">
    <property type="term" value="P:DNA-templated DNA replication"/>
    <property type="evidence" value="ECO:0007669"/>
    <property type="project" value="InterPro"/>
</dbReference>
<dbReference type="InterPro" id="IPR001650">
    <property type="entry name" value="Helicase_C-like"/>
</dbReference>
<dbReference type="InterPro" id="IPR027417">
    <property type="entry name" value="P-loop_NTPase"/>
</dbReference>
<dbReference type="InterPro" id="IPR014001">
    <property type="entry name" value="Helicase_ATP-bd"/>
</dbReference>
<feature type="compositionally biased region" description="Polar residues" evidence="3">
    <location>
        <begin position="166"/>
        <end position="185"/>
    </location>
</feature>
<dbReference type="SMART" id="SM00482">
    <property type="entry name" value="POLAc"/>
    <property type="match status" value="1"/>
</dbReference>
<feature type="domain" description="Helicase C-terminal" evidence="5">
    <location>
        <begin position="804"/>
        <end position="996"/>
    </location>
</feature>
<feature type="region of interest" description="Disordered" evidence="3">
    <location>
        <begin position="166"/>
        <end position="191"/>
    </location>
</feature>
<dbReference type="CDD" id="cd18026">
    <property type="entry name" value="DEXHc_POLQ-like"/>
    <property type="match status" value="1"/>
</dbReference>
<dbReference type="Gene3D" id="3.40.50.300">
    <property type="entry name" value="P-loop containing nucleotide triphosphate hydrolases"/>
    <property type="match status" value="2"/>
</dbReference>
<evidence type="ECO:0000259" key="4">
    <source>
        <dbReference type="PROSITE" id="PS51192"/>
    </source>
</evidence>
<dbReference type="Pfam" id="PF25453">
    <property type="entry name" value="DUF7898"/>
    <property type="match status" value="1"/>
</dbReference>
<proteinExistence type="predicted"/>
<keyword evidence="1" id="KW-0547">Nucleotide-binding</keyword>
<dbReference type="PRINTS" id="PR00868">
    <property type="entry name" value="DNAPOLI"/>
</dbReference>
<dbReference type="InterPro" id="IPR043502">
    <property type="entry name" value="DNA/RNA_pol_sf"/>
</dbReference>
<feature type="compositionally biased region" description="Polar residues" evidence="3">
    <location>
        <begin position="1505"/>
        <end position="1520"/>
    </location>
</feature>
<dbReference type="SMART" id="SM00487">
    <property type="entry name" value="DEXDc"/>
    <property type="match status" value="1"/>
</dbReference>
<dbReference type="Gene3D" id="3.30.70.370">
    <property type="match status" value="1"/>
</dbReference>
<dbReference type="InterPro" id="IPR048960">
    <property type="entry name" value="POLQ-like_helical"/>
</dbReference>
<dbReference type="Pfam" id="PF21099">
    <property type="entry name" value="POLQ_helical"/>
    <property type="match status" value="1"/>
</dbReference>
<dbReference type="InterPro" id="IPR011545">
    <property type="entry name" value="DEAD/DEAH_box_helicase_dom"/>
</dbReference>
<dbReference type="InterPro" id="IPR046931">
    <property type="entry name" value="HTH_61"/>
</dbReference>
<dbReference type="InterPro" id="IPR036397">
    <property type="entry name" value="RNaseH_sf"/>
</dbReference>
<dbReference type="PANTHER" id="PTHR10133">
    <property type="entry name" value="DNA POLYMERASE I"/>
    <property type="match status" value="1"/>
</dbReference>
<gene>
    <name evidence="6" type="ORF">Sjap_019902</name>
</gene>
<dbReference type="GO" id="GO:0006302">
    <property type="term" value="P:double-strand break repair"/>
    <property type="evidence" value="ECO:0007669"/>
    <property type="project" value="TreeGrafter"/>
</dbReference>
<dbReference type="CDD" id="cd18795">
    <property type="entry name" value="SF2_C_Ski2"/>
    <property type="match status" value="1"/>
</dbReference>
<dbReference type="InterPro" id="IPR002298">
    <property type="entry name" value="DNA_polymerase_A"/>
</dbReference>
<dbReference type="GO" id="GO:0003887">
    <property type="term" value="F:DNA-directed DNA polymerase activity"/>
    <property type="evidence" value="ECO:0007669"/>
    <property type="project" value="InterPro"/>
</dbReference>
<keyword evidence="7" id="KW-1185">Reference proteome</keyword>
<dbReference type="CDD" id="cd08638">
    <property type="entry name" value="DNA_pol_A_theta"/>
    <property type="match status" value="1"/>
</dbReference>
<organism evidence="6 7">
    <name type="scientific">Stephania japonica</name>
    <dbReference type="NCBI Taxonomy" id="461633"/>
    <lineage>
        <taxon>Eukaryota</taxon>
        <taxon>Viridiplantae</taxon>
        <taxon>Streptophyta</taxon>
        <taxon>Embryophyta</taxon>
        <taxon>Tracheophyta</taxon>
        <taxon>Spermatophyta</taxon>
        <taxon>Magnoliopsida</taxon>
        <taxon>Ranunculales</taxon>
        <taxon>Menispermaceae</taxon>
        <taxon>Menispermoideae</taxon>
        <taxon>Cissampelideae</taxon>
        <taxon>Stephania</taxon>
    </lineage>
</organism>
<evidence type="ECO:0000256" key="2">
    <source>
        <dbReference type="ARBA" id="ARBA00022840"/>
    </source>
</evidence>
<name>A0AAP0F4Z0_9MAGN</name>
<dbReference type="FunFam" id="3.40.50.300:FF:001000">
    <property type="entry name" value="Helicase and polymerase-containing protein TEBICHI"/>
    <property type="match status" value="1"/>
</dbReference>
<dbReference type="SUPFAM" id="SSF52540">
    <property type="entry name" value="P-loop containing nucleoside triphosphate hydrolases"/>
    <property type="match status" value="1"/>
</dbReference>
<evidence type="ECO:0000313" key="7">
    <source>
        <dbReference type="Proteomes" id="UP001417504"/>
    </source>
</evidence>